<accession>A0A4Q7P2L8</accession>
<dbReference type="OrthoDB" id="9778142at2"/>
<dbReference type="InterPro" id="IPR000836">
    <property type="entry name" value="PRTase_dom"/>
</dbReference>
<protein>
    <submittedName>
        <fullName evidence="1">Orotate phosphoribosyltransferase</fullName>
    </submittedName>
</protein>
<evidence type="ECO:0000313" key="2">
    <source>
        <dbReference type="Proteomes" id="UP000292927"/>
    </source>
</evidence>
<keyword evidence="2" id="KW-1185">Reference proteome</keyword>
<reference evidence="1 2" key="1">
    <citation type="submission" date="2019-02" db="EMBL/GenBank/DDBJ databases">
        <title>Genomic Encyclopedia of Type Strains, Phase IV (KMG-IV): sequencing the most valuable type-strain genomes for metagenomic binning, comparative biology and taxonomic classification.</title>
        <authorList>
            <person name="Goeker M."/>
        </authorList>
    </citation>
    <scope>NUCLEOTIDE SEQUENCE [LARGE SCALE GENOMIC DNA]</scope>
    <source>
        <strain evidence="1 2">DSM 29486</strain>
    </source>
</reference>
<dbReference type="InterPro" id="IPR029057">
    <property type="entry name" value="PRTase-like"/>
</dbReference>
<dbReference type="AlphaFoldDB" id="A0A4Q7P2L8"/>
<dbReference type="EMBL" id="SGXF01000005">
    <property type="protein sequence ID" value="RZS94141.1"/>
    <property type="molecule type" value="Genomic_DNA"/>
</dbReference>
<gene>
    <name evidence="1" type="ORF">EV209_2509</name>
</gene>
<dbReference type="RefSeq" id="WP_130435773.1">
    <property type="nucleotide sequence ID" value="NZ_SGXF01000005.1"/>
</dbReference>
<comment type="caution">
    <text evidence="1">The sequence shown here is derived from an EMBL/GenBank/DDBJ whole genome shotgun (WGS) entry which is preliminary data.</text>
</comment>
<sequence>MDNKYKKIYTGGTEAALKVIPGHFATNHAHINYYIDMTTLKSRTREAQEVAKVLVGMYLYNIVVDTIVCMEGTEVVGAFLAEELTRSGALSTNAHKTIYVVSPEFNNNSQIIFRDNLLPMIQGKNVIVLMASVTTGLTVNKAIESVQYYGGILQGVSSIFSAEDQVDGVPIRSVFGKKDLPDYEYHDYRHCPYCRAGKKLDALVNTFGYSSL</sequence>
<organism evidence="1 2">
    <name type="scientific">Cuneatibacter caecimuris</name>
    <dbReference type="NCBI Taxonomy" id="1796618"/>
    <lineage>
        <taxon>Bacteria</taxon>
        <taxon>Bacillati</taxon>
        <taxon>Bacillota</taxon>
        <taxon>Clostridia</taxon>
        <taxon>Lachnospirales</taxon>
        <taxon>Lachnospiraceae</taxon>
        <taxon>Cuneatibacter</taxon>
    </lineage>
</organism>
<name>A0A4Q7P2L8_9FIRM</name>
<keyword evidence="1" id="KW-0808">Transferase</keyword>
<evidence type="ECO:0000313" key="1">
    <source>
        <dbReference type="EMBL" id="RZS94141.1"/>
    </source>
</evidence>
<dbReference type="GO" id="GO:0016757">
    <property type="term" value="F:glycosyltransferase activity"/>
    <property type="evidence" value="ECO:0007669"/>
    <property type="project" value="UniProtKB-KW"/>
</dbReference>
<dbReference type="CDD" id="cd06223">
    <property type="entry name" value="PRTases_typeI"/>
    <property type="match status" value="1"/>
</dbReference>
<proteinExistence type="predicted"/>
<dbReference type="Gene3D" id="3.40.50.2020">
    <property type="match status" value="1"/>
</dbReference>
<dbReference type="Proteomes" id="UP000292927">
    <property type="component" value="Unassembled WGS sequence"/>
</dbReference>
<keyword evidence="1" id="KW-0328">Glycosyltransferase</keyword>
<dbReference type="SUPFAM" id="SSF53271">
    <property type="entry name" value="PRTase-like"/>
    <property type="match status" value="1"/>
</dbReference>